<accession>A0A284S8I9</accession>
<evidence type="ECO:0000256" key="1">
    <source>
        <dbReference type="SAM" id="MobiDB-lite"/>
    </source>
</evidence>
<organism evidence="2 3">
    <name type="scientific">Armillaria ostoyae</name>
    <name type="common">Armillaria root rot fungus</name>
    <dbReference type="NCBI Taxonomy" id="47428"/>
    <lineage>
        <taxon>Eukaryota</taxon>
        <taxon>Fungi</taxon>
        <taxon>Dikarya</taxon>
        <taxon>Basidiomycota</taxon>
        <taxon>Agaricomycotina</taxon>
        <taxon>Agaricomycetes</taxon>
        <taxon>Agaricomycetidae</taxon>
        <taxon>Agaricales</taxon>
        <taxon>Marasmiineae</taxon>
        <taxon>Physalacriaceae</taxon>
        <taxon>Armillaria</taxon>
    </lineage>
</organism>
<feature type="region of interest" description="Disordered" evidence="1">
    <location>
        <begin position="441"/>
        <end position="476"/>
    </location>
</feature>
<reference evidence="3" key="1">
    <citation type="journal article" date="2017" name="Nat. Ecol. Evol.">
        <title>Genome expansion and lineage-specific genetic innovations in the forest pathogenic fungi Armillaria.</title>
        <authorList>
            <person name="Sipos G."/>
            <person name="Prasanna A.N."/>
            <person name="Walter M.C."/>
            <person name="O'Connor E."/>
            <person name="Balint B."/>
            <person name="Krizsan K."/>
            <person name="Kiss B."/>
            <person name="Hess J."/>
            <person name="Varga T."/>
            <person name="Slot J."/>
            <person name="Riley R."/>
            <person name="Boka B."/>
            <person name="Rigling D."/>
            <person name="Barry K."/>
            <person name="Lee J."/>
            <person name="Mihaltcheva S."/>
            <person name="LaButti K."/>
            <person name="Lipzen A."/>
            <person name="Waldron R."/>
            <person name="Moloney N.M."/>
            <person name="Sperisen C."/>
            <person name="Kredics L."/>
            <person name="Vagvoelgyi C."/>
            <person name="Patrignani A."/>
            <person name="Fitzpatrick D."/>
            <person name="Nagy I."/>
            <person name="Doyle S."/>
            <person name="Anderson J.B."/>
            <person name="Grigoriev I.V."/>
            <person name="Gueldener U."/>
            <person name="Muensterkoetter M."/>
            <person name="Nagy L.G."/>
        </authorList>
    </citation>
    <scope>NUCLEOTIDE SEQUENCE [LARGE SCALE GENOMIC DNA]</scope>
    <source>
        <strain evidence="3">C18/9</strain>
    </source>
</reference>
<dbReference type="Proteomes" id="UP000219338">
    <property type="component" value="Unassembled WGS sequence"/>
</dbReference>
<keyword evidence="3" id="KW-1185">Reference proteome</keyword>
<feature type="region of interest" description="Disordered" evidence="1">
    <location>
        <begin position="112"/>
        <end position="149"/>
    </location>
</feature>
<evidence type="ECO:0000313" key="3">
    <source>
        <dbReference type="Proteomes" id="UP000219338"/>
    </source>
</evidence>
<proteinExistence type="predicted"/>
<name>A0A284S8I9_ARMOS</name>
<dbReference type="STRING" id="47428.A0A284S8I9"/>
<evidence type="ECO:0000313" key="2">
    <source>
        <dbReference type="EMBL" id="SJL17327.1"/>
    </source>
</evidence>
<feature type="compositionally biased region" description="Basic and acidic residues" evidence="1">
    <location>
        <begin position="441"/>
        <end position="466"/>
    </location>
</feature>
<dbReference type="AlphaFoldDB" id="A0A284S8I9"/>
<dbReference type="OrthoDB" id="2995784at2759"/>
<feature type="region of interest" description="Disordered" evidence="1">
    <location>
        <begin position="233"/>
        <end position="271"/>
    </location>
</feature>
<dbReference type="OMA" id="ESKDYPD"/>
<feature type="region of interest" description="Disordered" evidence="1">
    <location>
        <begin position="324"/>
        <end position="398"/>
    </location>
</feature>
<sequence>MATSETLIGSGNTAYMQLRLHANGLERERDTIVEEKNQLRKELIAAAAREEVLRDTTNKLIERILPPPPLQPNGLPQLPQAAAPLESKDYPDVKFWQQKAYQAFLDEAKGETDGMAWSKPKRGRPKKVQDDDNDDSPSRHPYLEHSDGTSVTHDDLWRIGYALKKRWKILKQAHLLPVRWGDVDSDAEDYVTITMTNEFEVFQLCDAGWKLRLYITKTYSSWSRYHHPAKIAAKDKKRKRSDSSSTNDDSIQRRKIDSTPEPPVLNEDGLIPLDDESAQSLNHSSPPLEDDINMFDLHLPDCLDNSESEVPDLFDPLNDIYDDMDLAPNQLKPTGVVPDTDSTDDGESSLHLPPAEPSSRSLPATPPEDEQDEPTTTETQPPAVEPTASTTKKTRVPKALEVVAPGENITERNVAMRFWMALDPANNRLKVDFDAYFAKMPKEEKTQLVTKAREAKKAEKKKDSVTSKKAPRKQKQ</sequence>
<feature type="compositionally biased region" description="Low complexity" evidence="1">
    <location>
        <begin position="376"/>
        <end position="387"/>
    </location>
</feature>
<feature type="compositionally biased region" description="Basic and acidic residues" evidence="1">
    <location>
        <begin position="136"/>
        <end position="149"/>
    </location>
</feature>
<gene>
    <name evidence="2" type="ORF">ARMOST_20877</name>
</gene>
<protein>
    <submittedName>
        <fullName evidence="2">Uncharacterized protein</fullName>
    </submittedName>
</protein>
<dbReference type="EMBL" id="FUEG01000043">
    <property type="protein sequence ID" value="SJL17327.1"/>
    <property type="molecule type" value="Genomic_DNA"/>
</dbReference>